<proteinExistence type="predicted"/>
<dbReference type="EMBL" id="MFKI01000034">
    <property type="protein sequence ID" value="OGG38013.1"/>
    <property type="molecule type" value="Genomic_DNA"/>
</dbReference>
<protein>
    <submittedName>
        <fullName evidence="2">Uncharacterized protein</fullName>
    </submittedName>
</protein>
<feature type="transmembrane region" description="Helical" evidence="1">
    <location>
        <begin position="101"/>
        <end position="122"/>
    </location>
</feature>
<name>A0A1F6BME8_9BACT</name>
<feature type="transmembrane region" description="Helical" evidence="1">
    <location>
        <begin position="65"/>
        <end position="89"/>
    </location>
</feature>
<comment type="caution">
    <text evidence="2">The sequence shown here is derived from an EMBL/GenBank/DDBJ whole genome shotgun (WGS) entry which is preliminary data.</text>
</comment>
<keyword evidence="1" id="KW-0472">Membrane</keyword>
<dbReference type="AlphaFoldDB" id="A0A1F6BME8"/>
<gene>
    <name evidence="2" type="ORF">A2127_01275</name>
</gene>
<evidence type="ECO:0000313" key="3">
    <source>
        <dbReference type="Proteomes" id="UP000179324"/>
    </source>
</evidence>
<evidence type="ECO:0000256" key="1">
    <source>
        <dbReference type="SAM" id="Phobius"/>
    </source>
</evidence>
<evidence type="ECO:0000313" key="2">
    <source>
        <dbReference type="EMBL" id="OGG38013.1"/>
    </source>
</evidence>
<feature type="transmembrane region" description="Helical" evidence="1">
    <location>
        <begin position="12"/>
        <end position="31"/>
    </location>
</feature>
<accession>A0A1F6BME8</accession>
<keyword evidence="1" id="KW-1133">Transmembrane helix</keyword>
<keyword evidence="1" id="KW-0812">Transmembrane</keyword>
<organism evidence="2 3">
    <name type="scientific">Candidatus Jorgensenbacteria bacterium GWC1_48_12</name>
    <dbReference type="NCBI Taxonomy" id="1798469"/>
    <lineage>
        <taxon>Bacteria</taxon>
        <taxon>Candidatus Joergenseniibacteriota</taxon>
    </lineage>
</organism>
<sequence>MKKSPRLITHNLRLITTIAIVALLVIGYWSLVIGPARAALEIKVISSPDTTLTTDESIAAYIVRLYWFAVGAAGAVAVAVIVGGAIYYMTSSGSPDKQNEAKSYMTSALWGVTLLLGSYFILNTINPQITSLESLNRAFNLPSCGEVSNGRPGIDCLPAVPKALPVCGEEVATGTPGVNCLPACKASERACVLGEKEGSTLNGEKPCTKCAYSPYIAPEGVGCSAACFFDPDKTGAAAACDFNDPSAVCTAIDKNTNACQVNNPRRPAPCVCENCRIIPDEIPVKTENTCPSSTLGECFLQDSVVEKLEEVFEDNFIRANFAQNKWRITEAFPPVANHASRTHYNGRAFDVAPDPNWTYECKEALEIARKFAQADFYFVLIEGPEGFCSPDIPSEDGPIPGANGVTRDVNNNPFHIHISEG</sequence>
<dbReference type="Proteomes" id="UP000179324">
    <property type="component" value="Unassembled WGS sequence"/>
</dbReference>
<reference evidence="2 3" key="1">
    <citation type="journal article" date="2016" name="Nat. Commun.">
        <title>Thousands of microbial genomes shed light on interconnected biogeochemical processes in an aquifer system.</title>
        <authorList>
            <person name="Anantharaman K."/>
            <person name="Brown C.T."/>
            <person name="Hug L.A."/>
            <person name="Sharon I."/>
            <person name="Castelle C.J."/>
            <person name="Probst A.J."/>
            <person name="Thomas B.C."/>
            <person name="Singh A."/>
            <person name="Wilkins M.J."/>
            <person name="Karaoz U."/>
            <person name="Brodie E.L."/>
            <person name="Williams K.H."/>
            <person name="Hubbard S.S."/>
            <person name="Banfield J.F."/>
        </authorList>
    </citation>
    <scope>NUCLEOTIDE SEQUENCE [LARGE SCALE GENOMIC DNA]</scope>
</reference>